<dbReference type="EMBL" id="AP024702">
    <property type="protein sequence ID" value="BCX48602.1"/>
    <property type="molecule type" value="Genomic_DNA"/>
</dbReference>
<name>A0ABM7REQ6_9BACT</name>
<organism evidence="1 2">
    <name type="scientific">Haloferula helveola</name>
    <dbReference type="NCBI Taxonomy" id="490095"/>
    <lineage>
        <taxon>Bacteria</taxon>
        <taxon>Pseudomonadati</taxon>
        <taxon>Verrucomicrobiota</taxon>
        <taxon>Verrucomicrobiia</taxon>
        <taxon>Verrucomicrobiales</taxon>
        <taxon>Verrucomicrobiaceae</taxon>
        <taxon>Haloferula</taxon>
    </lineage>
</organism>
<gene>
    <name evidence="1" type="ORF">HAHE_25100</name>
</gene>
<dbReference type="RefSeq" id="WP_338684909.1">
    <property type="nucleotide sequence ID" value="NZ_AP024702.1"/>
</dbReference>
<sequence>MDHPELDQVEELPARDLLRLPLPAINILLRSAEEATKRARSRENWLRAIREEKAKIETETRISRGEA</sequence>
<accession>A0ABM7REQ6</accession>
<dbReference type="Proteomes" id="UP001374893">
    <property type="component" value="Chromosome"/>
</dbReference>
<reference evidence="1 2" key="1">
    <citation type="submission" date="2021-06" db="EMBL/GenBank/DDBJ databases">
        <title>Complete genome of Haloferula helveola possessing various polysaccharide degrading enzymes.</title>
        <authorList>
            <person name="Takami H."/>
            <person name="Huang C."/>
            <person name="Hamasaki K."/>
        </authorList>
    </citation>
    <scope>NUCLEOTIDE SEQUENCE [LARGE SCALE GENOMIC DNA]</scope>
    <source>
        <strain evidence="1 2">CN-1</strain>
    </source>
</reference>
<proteinExistence type="predicted"/>
<protein>
    <submittedName>
        <fullName evidence="1">Uncharacterized protein</fullName>
    </submittedName>
</protein>
<evidence type="ECO:0000313" key="1">
    <source>
        <dbReference type="EMBL" id="BCX48602.1"/>
    </source>
</evidence>
<evidence type="ECO:0000313" key="2">
    <source>
        <dbReference type="Proteomes" id="UP001374893"/>
    </source>
</evidence>
<keyword evidence="2" id="KW-1185">Reference proteome</keyword>